<sequence>MNGRKGHPDELVQYIFRPGWSLLEDEKLWREALDFAEMTGADAIMAFNAHGEMPPHPPLDELPPRIALLADRLAEVRRRGMIPMLNYFVTLGHGEAKPASGMAYFQPVVDGFGNAVQGCACPLDPAFQQYMVDAFSLHATGLDVESIWIDDDFRLYGREGAVTLQCFCPLHLEQFAQKAGRSYKREELIELLLDYRDPKRDIRRLWFEIQGESLVRMAKLLRDAVAAADPDIALGIMVPPVDYNYFSGRDLNKELYALKGAGRDPWLRSGGGFYRDERPLDLLDKLIQVADPLPAMLTAPVRLCSEIENYPFVPGLKSAQVLVLEMYLNTISTNGLLTLSVHDSFLGLHDKFGHVAATVPAVKPYLRQVAQTALGKKRRGASLPFPKNLAEVGCLGAASFIPQWNHNLARLGISQAPTDASPVIMTGSVPELYSETELRAMLECGAILDPEAYLRLQERGLLDDCPIRVSFEPFQAKVQCERILTEQAPDWIREKNLVVRWHVTYNTAHTVQASDGSDVWSCLYDTEGVVLSCGVVVAEFPYRVAVMTHTGQPMKEIGRQWLMQQVISYLTQGDCPAMVEGVLEMYPIWWEGGDESGHEAMMGLCHFSLERYPAVDLWLPGERNIQSIERLERNGEWTTALYTMSAHSSGGSRITLTGSSVPEPLSYETFRIRWS</sequence>
<evidence type="ECO:0000313" key="1">
    <source>
        <dbReference type="EMBL" id="UVI33376.1"/>
    </source>
</evidence>
<evidence type="ECO:0000313" key="2">
    <source>
        <dbReference type="Proteomes" id="UP001057877"/>
    </source>
</evidence>
<accession>A0ABY5SHF3</accession>
<gene>
    <name evidence="1" type="ORF">L1F29_16710</name>
</gene>
<proteinExistence type="predicted"/>
<dbReference type="Proteomes" id="UP001057877">
    <property type="component" value="Chromosome"/>
</dbReference>
<keyword evidence="2" id="KW-1185">Reference proteome</keyword>
<dbReference type="RefSeq" id="WP_258389429.1">
    <property type="nucleotide sequence ID" value="NZ_CP091430.1"/>
</dbReference>
<protein>
    <submittedName>
        <fullName evidence="1">Uncharacterized protein</fullName>
    </submittedName>
</protein>
<dbReference type="EMBL" id="CP091430">
    <property type="protein sequence ID" value="UVI33376.1"/>
    <property type="molecule type" value="Genomic_DNA"/>
</dbReference>
<name>A0ABY5SHF3_9BACL</name>
<organism evidence="1 2">
    <name type="scientific">Paenibacillus spongiae</name>
    <dbReference type="NCBI Taxonomy" id="2909671"/>
    <lineage>
        <taxon>Bacteria</taxon>
        <taxon>Bacillati</taxon>
        <taxon>Bacillota</taxon>
        <taxon>Bacilli</taxon>
        <taxon>Bacillales</taxon>
        <taxon>Paenibacillaceae</taxon>
        <taxon>Paenibacillus</taxon>
    </lineage>
</organism>
<reference evidence="1" key="1">
    <citation type="submission" date="2022-01" db="EMBL/GenBank/DDBJ databases">
        <title>Paenibacillus spongiae sp. nov., isolated from marine sponge.</title>
        <authorList>
            <person name="Li Z."/>
            <person name="Zhang M."/>
        </authorList>
    </citation>
    <scope>NUCLEOTIDE SEQUENCE</scope>
    <source>
        <strain evidence="1">PHS-Z3</strain>
    </source>
</reference>